<name>E6LD35_ENTI1</name>
<dbReference type="STRING" id="888064.HMPREF9088_0275"/>
<evidence type="ECO:0000313" key="3">
    <source>
        <dbReference type="Proteomes" id="UP000010296"/>
    </source>
</evidence>
<keyword evidence="1" id="KW-0732">Signal</keyword>
<dbReference type="GO" id="GO:0015888">
    <property type="term" value="P:thiamine transport"/>
    <property type="evidence" value="ECO:0007669"/>
    <property type="project" value="TreeGrafter"/>
</dbReference>
<dbReference type="PIRSF" id="PIRSF002825">
    <property type="entry name" value="CfbpA"/>
    <property type="match status" value="1"/>
</dbReference>
<sequence>MKTFYIKYDRYVLINRKDTGGIKMKKKWLSIAMVGVATLGLTACGSSKEKNSGDKSDSKSDTLVVYSPNSEGLIKATIPSFEEKYGIKVELIQAGTGELFKKLESEKENPVADVVFGGSYTQYAQSGALFEKYVAKENDKVVKEYQNTTGYSTPYTLDGSVLIVNPDLTKGMTIEGYSDLLNDDLKGKIATADPANSSSAFSQLTNMLAAEGGYDNDKAWSYVKDLFTLIDGKISSSSSNVYKTVADGEMAVGLSYEDPSVQLLNDGANVKVVYPKEGTVFLPASAAIIKNAKNMDNAKKFIDYLVTKDVQDTLGTTTTNRPVREDAKTSENMKPLSEIKTITEDYDYVIKHKDEIISKYNEIFVETQSK</sequence>
<dbReference type="GO" id="GO:0030976">
    <property type="term" value="F:thiamine pyrophosphate binding"/>
    <property type="evidence" value="ECO:0007669"/>
    <property type="project" value="TreeGrafter"/>
</dbReference>
<dbReference type="PANTHER" id="PTHR30006:SF2">
    <property type="entry name" value="ABC TRANSPORTER SUBSTRATE-BINDING PROTEIN"/>
    <property type="match status" value="1"/>
</dbReference>
<dbReference type="AlphaFoldDB" id="E6LD35"/>
<organism evidence="2 3">
    <name type="scientific">Enterococcus italicus (strain DSM 15952 / CCUG 50447 / LMG 22039 / TP 1.5)</name>
    <dbReference type="NCBI Taxonomy" id="888064"/>
    <lineage>
        <taxon>Bacteria</taxon>
        <taxon>Bacillati</taxon>
        <taxon>Bacillota</taxon>
        <taxon>Bacilli</taxon>
        <taxon>Lactobacillales</taxon>
        <taxon>Enterococcaceae</taxon>
        <taxon>Enterococcus</taxon>
    </lineage>
</organism>
<dbReference type="GO" id="GO:0030288">
    <property type="term" value="C:outer membrane-bounded periplasmic space"/>
    <property type="evidence" value="ECO:0007669"/>
    <property type="project" value="TreeGrafter"/>
</dbReference>
<dbReference type="InterPro" id="IPR026045">
    <property type="entry name" value="Ferric-bd"/>
</dbReference>
<dbReference type="PANTHER" id="PTHR30006">
    <property type="entry name" value="THIAMINE-BINDING PERIPLASMIC PROTEIN-RELATED"/>
    <property type="match status" value="1"/>
</dbReference>
<dbReference type="eggNOG" id="COG1840">
    <property type="taxonomic scope" value="Bacteria"/>
</dbReference>
<dbReference type="GO" id="GO:0030975">
    <property type="term" value="F:thiamine binding"/>
    <property type="evidence" value="ECO:0007669"/>
    <property type="project" value="TreeGrafter"/>
</dbReference>
<accession>E6LD35</accession>
<comment type="caution">
    <text evidence="2">The sequence shown here is derived from an EMBL/GenBank/DDBJ whole genome shotgun (WGS) entry which is preliminary data.</text>
</comment>
<dbReference type="EMBL" id="AEPV01000007">
    <property type="protein sequence ID" value="EFU74910.1"/>
    <property type="molecule type" value="Genomic_DNA"/>
</dbReference>
<dbReference type="SUPFAM" id="SSF53850">
    <property type="entry name" value="Periplasmic binding protein-like II"/>
    <property type="match status" value="1"/>
</dbReference>
<gene>
    <name evidence="2" type="ORF">HMPREF9088_0275</name>
</gene>
<dbReference type="Proteomes" id="UP000010296">
    <property type="component" value="Unassembled WGS sequence"/>
</dbReference>
<evidence type="ECO:0000256" key="1">
    <source>
        <dbReference type="ARBA" id="ARBA00022729"/>
    </source>
</evidence>
<proteinExistence type="predicted"/>
<evidence type="ECO:0000313" key="2">
    <source>
        <dbReference type="EMBL" id="EFU74910.1"/>
    </source>
</evidence>
<dbReference type="InterPro" id="IPR006059">
    <property type="entry name" value="SBP"/>
</dbReference>
<keyword evidence="3" id="KW-1185">Reference proteome</keyword>
<dbReference type="HOGENOM" id="CLU_026974_0_2_9"/>
<dbReference type="Pfam" id="PF13416">
    <property type="entry name" value="SBP_bac_8"/>
    <property type="match status" value="1"/>
</dbReference>
<protein>
    <submittedName>
        <fullName evidence="2">ABC transporter, solute-binding protein</fullName>
    </submittedName>
</protein>
<dbReference type="Gene3D" id="3.40.190.10">
    <property type="entry name" value="Periplasmic binding protein-like II"/>
    <property type="match status" value="2"/>
</dbReference>
<reference evidence="2 3" key="1">
    <citation type="submission" date="2010-12" db="EMBL/GenBank/DDBJ databases">
        <authorList>
            <person name="Muzny D."/>
            <person name="Qin X."/>
            <person name="Deng J."/>
            <person name="Jiang H."/>
            <person name="Liu Y."/>
            <person name="Qu J."/>
            <person name="Song X.-Z."/>
            <person name="Zhang L."/>
            <person name="Thornton R."/>
            <person name="Coyle M."/>
            <person name="Francisco L."/>
            <person name="Jackson L."/>
            <person name="Javaid M."/>
            <person name="Korchina V."/>
            <person name="Kovar C."/>
            <person name="Mata R."/>
            <person name="Mathew T."/>
            <person name="Ngo R."/>
            <person name="Nguyen L."/>
            <person name="Nguyen N."/>
            <person name="Okwuonu G."/>
            <person name="Ongeri F."/>
            <person name="Pham C."/>
            <person name="Simmons D."/>
            <person name="Wilczek-Boney K."/>
            <person name="Hale W."/>
            <person name="Jakkamsetti A."/>
            <person name="Pham P."/>
            <person name="Ruth R."/>
            <person name="San Lucas F."/>
            <person name="Warren J."/>
            <person name="Zhang J."/>
            <person name="Zhao Z."/>
            <person name="Zhou C."/>
            <person name="Zhu D."/>
            <person name="Lee S."/>
            <person name="Bess C."/>
            <person name="Blankenburg K."/>
            <person name="Forbes L."/>
            <person name="Fu Q."/>
            <person name="Gubbala S."/>
            <person name="Hirani K."/>
            <person name="Jayaseelan J.C."/>
            <person name="Lara F."/>
            <person name="Munidasa M."/>
            <person name="Palculict T."/>
            <person name="Patil S."/>
            <person name="Pu L.-L."/>
            <person name="Saada N."/>
            <person name="Tang L."/>
            <person name="Weissenberger G."/>
            <person name="Zhu Y."/>
            <person name="Hemphill L."/>
            <person name="Shang Y."/>
            <person name="Youmans B."/>
            <person name="Ayvaz T."/>
            <person name="Ross M."/>
            <person name="Santibanez J."/>
            <person name="Aqrawi P."/>
            <person name="Gross S."/>
            <person name="Joshi V."/>
            <person name="Fowler G."/>
            <person name="Nazareth L."/>
            <person name="Reid J."/>
            <person name="Worley K."/>
            <person name="Petrosino J."/>
            <person name="Highlander S."/>
            <person name="Gibbs R."/>
        </authorList>
    </citation>
    <scope>NUCLEOTIDE SEQUENCE [LARGE SCALE GENOMIC DNA]</scope>
    <source>
        <strain evidence="3">DSM 15952 / CCUG 50447 / LMG 22039 / TP 1.5</strain>
    </source>
</reference>